<dbReference type="GO" id="GO:0016301">
    <property type="term" value="F:kinase activity"/>
    <property type="evidence" value="ECO:0007669"/>
    <property type="project" value="UniProtKB-KW"/>
</dbReference>
<dbReference type="CDD" id="cd00075">
    <property type="entry name" value="HATPase"/>
    <property type="match status" value="1"/>
</dbReference>
<dbReference type="EMBL" id="BTPD01000008">
    <property type="protein sequence ID" value="GMQ30194.1"/>
    <property type="molecule type" value="Genomic_DNA"/>
</dbReference>
<dbReference type="Pfam" id="PF02518">
    <property type="entry name" value="HATPase_c"/>
    <property type="match status" value="1"/>
</dbReference>
<evidence type="ECO:0000256" key="2">
    <source>
        <dbReference type="ARBA" id="ARBA00012438"/>
    </source>
</evidence>
<proteinExistence type="predicted"/>
<evidence type="ECO:0000256" key="4">
    <source>
        <dbReference type="SAM" id="Phobius"/>
    </source>
</evidence>
<dbReference type="Proteomes" id="UP001338309">
    <property type="component" value="Unassembled WGS sequence"/>
</dbReference>
<keyword evidence="4" id="KW-0812">Transmembrane</keyword>
<reference evidence="6 7" key="1">
    <citation type="submission" date="2023-08" db="EMBL/GenBank/DDBJ databases">
        <title>Draft genome sequence of Algoriphagus confluentis.</title>
        <authorList>
            <person name="Takatani N."/>
            <person name="Hosokawa M."/>
            <person name="Sawabe T."/>
        </authorList>
    </citation>
    <scope>NUCLEOTIDE SEQUENCE [LARGE SCALE GENOMIC DNA]</scope>
    <source>
        <strain evidence="6 7">NBRC 111222</strain>
    </source>
</reference>
<dbReference type="SMART" id="SM00387">
    <property type="entry name" value="HATPase_c"/>
    <property type="match status" value="1"/>
</dbReference>
<dbReference type="PROSITE" id="PS50109">
    <property type="entry name" value="HIS_KIN"/>
    <property type="match status" value="1"/>
</dbReference>
<dbReference type="EC" id="2.7.13.3" evidence="2"/>
<dbReference type="InterPro" id="IPR005467">
    <property type="entry name" value="His_kinase_dom"/>
</dbReference>
<dbReference type="SUPFAM" id="SSF47384">
    <property type="entry name" value="Homodimeric domain of signal transducing histidine kinase"/>
    <property type="match status" value="1"/>
</dbReference>
<feature type="transmembrane region" description="Helical" evidence="4">
    <location>
        <begin position="310"/>
        <end position="332"/>
    </location>
</feature>
<name>A0ABQ6PQE6_9BACT</name>
<evidence type="ECO:0000259" key="5">
    <source>
        <dbReference type="PROSITE" id="PS50109"/>
    </source>
</evidence>
<comment type="caution">
    <text evidence="6">The sequence shown here is derived from an EMBL/GenBank/DDBJ whole genome shotgun (WGS) entry which is preliminary data.</text>
</comment>
<keyword evidence="4" id="KW-0472">Membrane</keyword>
<dbReference type="Pfam" id="PF00512">
    <property type="entry name" value="HisKA"/>
    <property type="match status" value="1"/>
</dbReference>
<sequence>MSKRSITLIIVLMSMASFGLMGFQYYWVRNAIRINQERFDQNVVQALSGTIEELEKGEASGVILSQLIRDSALQESLFKKIDPIDLQQIRTTPNYSRPSVVDTMLAGAMPQVSPTFRRILMTRGLDITLLSELENFFTYMTPEIASTIFTPDEMQVLLEEKERQLAFLNNQPVFYSRSQTFTQVPEVMAEVNIAEDVLDKIKRTNLKIDLLNKAYAELAEGQQAILDRLDTAEVRKLLKNQLSIKGIGEEFELGLTGDKGNLIPIGKVNDPKVVLQSGVQAKLFPNDILGRDNYLHIYFPEKNTHVIRQVWLPISSSVVFILVIIWCFVYAIQVILRQKALSDTKNDFINNMTHEFKTPLATVSLAVEALQDPELSNQDTFRSRYLGIIKDENKRLVSQVEKVLQAAALEKGDFKLKIEPINLSELLESTIEHISLQVEKKGGKIELQDKLRDPILEGDAFHLTHIFNNLLDNANKYSSETPRIHVEAQEDGDQILVKIQDNGIGMNKEAQRKIFDKFYRVPTGNVHDVKGFGLGLSYVKTMLEAHHGGIFVQSELGKGSTFTINLPKRQ</sequence>
<dbReference type="InterPro" id="IPR004358">
    <property type="entry name" value="Sig_transdc_His_kin-like_C"/>
</dbReference>
<evidence type="ECO:0000313" key="7">
    <source>
        <dbReference type="Proteomes" id="UP001338309"/>
    </source>
</evidence>
<dbReference type="PRINTS" id="PR00344">
    <property type="entry name" value="BCTRLSENSOR"/>
</dbReference>
<dbReference type="RefSeq" id="WP_338224902.1">
    <property type="nucleotide sequence ID" value="NZ_BTPD01000008.1"/>
</dbReference>
<evidence type="ECO:0000256" key="1">
    <source>
        <dbReference type="ARBA" id="ARBA00000085"/>
    </source>
</evidence>
<protein>
    <recommendedName>
        <fullName evidence="2">histidine kinase</fullName>
        <ecNumber evidence="2">2.7.13.3</ecNumber>
    </recommendedName>
</protein>
<dbReference type="InterPro" id="IPR003594">
    <property type="entry name" value="HATPase_dom"/>
</dbReference>
<dbReference type="Gene3D" id="1.10.287.130">
    <property type="match status" value="1"/>
</dbReference>
<feature type="domain" description="Histidine kinase" evidence="5">
    <location>
        <begin position="351"/>
        <end position="570"/>
    </location>
</feature>
<keyword evidence="6" id="KW-0418">Kinase</keyword>
<accession>A0ABQ6PQE6</accession>
<feature type="transmembrane region" description="Helical" evidence="4">
    <location>
        <begin position="6"/>
        <end position="28"/>
    </location>
</feature>
<dbReference type="PANTHER" id="PTHR43547:SF2">
    <property type="entry name" value="HYBRID SIGNAL TRANSDUCTION HISTIDINE KINASE C"/>
    <property type="match status" value="1"/>
</dbReference>
<dbReference type="SMART" id="SM00388">
    <property type="entry name" value="HisKA"/>
    <property type="match status" value="1"/>
</dbReference>
<dbReference type="PANTHER" id="PTHR43547">
    <property type="entry name" value="TWO-COMPONENT HISTIDINE KINASE"/>
    <property type="match status" value="1"/>
</dbReference>
<dbReference type="InterPro" id="IPR036097">
    <property type="entry name" value="HisK_dim/P_sf"/>
</dbReference>
<comment type="catalytic activity">
    <reaction evidence="1">
        <text>ATP + protein L-histidine = ADP + protein N-phospho-L-histidine.</text>
        <dbReference type="EC" id="2.7.13.3"/>
    </reaction>
</comment>
<dbReference type="InterPro" id="IPR003661">
    <property type="entry name" value="HisK_dim/P_dom"/>
</dbReference>
<evidence type="ECO:0000256" key="3">
    <source>
        <dbReference type="ARBA" id="ARBA00022553"/>
    </source>
</evidence>
<keyword evidence="7" id="KW-1185">Reference proteome</keyword>
<organism evidence="6 7">
    <name type="scientific">Algoriphagus confluentis</name>
    <dbReference type="NCBI Taxonomy" id="1697556"/>
    <lineage>
        <taxon>Bacteria</taxon>
        <taxon>Pseudomonadati</taxon>
        <taxon>Bacteroidota</taxon>
        <taxon>Cytophagia</taxon>
        <taxon>Cytophagales</taxon>
        <taxon>Cyclobacteriaceae</taxon>
        <taxon>Algoriphagus</taxon>
    </lineage>
</organism>
<keyword evidence="4" id="KW-1133">Transmembrane helix</keyword>
<keyword evidence="3" id="KW-0597">Phosphoprotein</keyword>
<evidence type="ECO:0000313" key="6">
    <source>
        <dbReference type="EMBL" id="GMQ30194.1"/>
    </source>
</evidence>
<gene>
    <name evidence="6" type="ORF">Aconfl_28370</name>
</gene>
<dbReference type="SUPFAM" id="SSF55874">
    <property type="entry name" value="ATPase domain of HSP90 chaperone/DNA topoisomerase II/histidine kinase"/>
    <property type="match status" value="1"/>
</dbReference>
<dbReference type="CDD" id="cd00082">
    <property type="entry name" value="HisKA"/>
    <property type="match status" value="1"/>
</dbReference>
<dbReference type="Gene3D" id="3.30.565.10">
    <property type="entry name" value="Histidine kinase-like ATPase, C-terminal domain"/>
    <property type="match status" value="1"/>
</dbReference>
<dbReference type="InterPro" id="IPR036890">
    <property type="entry name" value="HATPase_C_sf"/>
</dbReference>
<keyword evidence="6" id="KW-0808">Transferase</keyword>